<feature type="compositionally biased region" description="Basic residues" evidence="1">
    <location>
        <begin position="54"/>
        <end position="64"/>
    </location>
</feature>
<dbReference type="EMBL" id="CADCVR010000008">
    <property type="protein sequence ID" value="CAA9474999.1"/>
    <property type="molecule type" value="Genomic_DNA"/>
</dbReference>
<dbReference type="GO" id="GO:0003746">
    <property type="term" value="F:translation elongation factor activity"/>
    <property type="evidence" value="ECO:0007669"/>
    <property type="project" value="UniProtKB-KW"/>
</dbReference>
<dbReference type="AlphaFoldDB" id="A0A6J4RSI7"/>
<evidence type="ECO:0000313" key="2">
    <source>
        <dbReference type="EMBL" id="CAA9474999.1"/>
    </source>
</evidence>
<accession>A0A6J4RSI7</accession>
<keyword evidence="2" id="KW-0648">Protein biosynthesis</keyword>
<name>A0A6J4RSI7_9ACTN</name>
<feature type="region of interest" description="Disordered" evidence="1">
    <location>
        <begin position="1"/>
        <end position="77"/>
    </location>
</feature>
<gene>
    <name evidence="2" type="ORF">AVDCRST_MAG53-208</name>
</gene>
<evidence type="ECO:0000256" key="1">
    <source>
        <dbReference type="SAM" id="MobiDB-lite"/>
    </source>
</evidence>
<keyword evidence="2" id="KW-0251">Elongation factor</keyword>
<organism evidence="2">
    <name type="scientific">uncultured Solirubrobacteraceae bacterium</name>
    <dbReference type="NCBI Taxonomy" id="1162706"/>
    <lineage>
        <taxon>Bacteria</taxon>
        <taxon>Bacillati</taxon>
        <taxon>Actinomycetota</taxon>
        <taxon>Thermoleophilia</taxon>
        <taxon>Solirubrobacterales</taxon>
        <taxon>Solirubrobacteraceae</taxon>
        <taxon>environmental samples</taxon>
    </lineage>
</organism>
<feature type="compositionally biased region" description="Low complexity" evidence="1">
    <location>
        <begin position="68"/>
        <end position="77"/>
    </location>
</feature>
<feature type="non-terminal residue" evidence="2">
    <location>
        <position position="77"/>
    </location>
</feature>
<feature type="compositionally biased region" description="Basic residues" evidence="1">
    <location>
        <begin position="1"/>
        <end position="20"/>
    </location>
</feature>
<reference evidence="2" key="1">
    <citation type="submission" date="2020-02" db="EMBL/GenBank/DDBJ databases">
        <authorList>
            <person name="Meier V. D."/>
        </authorList>
    </citation>
    <scope>NUCLEOTIDE SEQUENCE</scope>
    <source>
        <strain evidence="2">AVDCRST_MAG53</strain>
    </source>
</reference>
<sequence length="77" mass="8664">ARTRVRPHPGADRRRRRPGHARAVPRLDGHRARAGHHDQGPERAGAVEGCHPPPGRHARPRRLRLRGEPVPGRLRGR</sequence>
<protein>
    <submittedName>
        <fullName evidence="2">Translation elongation factor LepA</fullName>
    </submittedName>
</protein>
<proteinExistence type="predicted"/>
<feature type="compositionally biased region" description="Basic and acidic residues" evidence="1">
    <location>
        <begin position="25"/>
        <end position="41"/>
    </location>
</feature>
<feature type="non-terminal residue" evidence="2">
    <location>
        <position position="1"/>
    </location>
</feature>